<feature type="region of interest" description="Disordered" evidence="12">
    <location>
        <begin position="411"/>
        <end position="430"/>
    </location>
</feature>
<keyword evidence="9" id="KW-0131">Cell cycle</keyword>
<dbReference type="SMART" id="SM00968">
    <property type="entry name" value="SMC_hinge"/>
    <property type="match status" value="1"/>
</dbReference>
<keyword evidence="8 10" id="KW-0539">Nucleus</keyword>
<dbReference type="SUPFAM" id="SSF75553">
    <property type="entry name" value="Smc hinge domain"/>
    <property type="match status" value="1"/>
</dbReference>
<evidence type="ECO:0000313" key="15">
    <source>
        <dbReference type="WBParaSite" id="MhA1_Contig108.frz3.gene40"/>
    </source>
</evidence>
<evidence type="ECO:0000256" key="3">
    <source>
        <dbReference type="ARBA" id="ARBA00005597"/>
    </source>
</evidence>
<dbReference type="GO" id="GO:0016887">
    <property type="term" value="F:ATP hydrolysis activity"/>
    <property type="evidence" value="ECO:0007669"/>
    <property type="project" value="InterPro"/>
</dbReference>
<feature type="coiled-coil region" evidence="11">
    <location>
        <begin position="1046"/>
        <end position="1076"/>
    </location>
</feature>
<dbReference type="GO" id="GO:0051301">
    <property type="term" value="P:cell division"/>
    <property type="evidence" value="ECO:0007669"/>
    <property type="project" value="UniProtKB-KW"/>
</dbReference>
<dbReference type="GO" id="GO:0005524">
    <property type="term" value="F:ATP binding"/>
    <property type="evidence" value="ECO:0007669"/>
    <property type="project" value="InterPro"/>
</dbReference>
<dbReference type="Pfam" id="PF06470">
    <property type="entry name" value="SMC_hinge"/>
    <property type="match status" value="1"/>
</dbReference>
<dbReference type="GO" id="GO:0005634">
    <property type="term" value="C:nucleus"/>
    <property type="evidence" value="ECO:0007669"/>
    <property type="project" value="UniProtKB-SubCell"/>
</dbReference>
<evidence type="ECO:0000256" key="11">
    <source>
        <dbReference type="SAM" id="Coils"/>
    </source>
</evidence>
<evidence type="ECO:0000256" key="1">
    <source>
        <dbReference type="ARBA" id="ARBA00004123"/>
    </source>
</evidence>
<dbReference type="InterPro" id="IPR027417">
    <property type="entry name" value="P-loop_NTPase"/>
</dbReference>
<dbReference type="Pfam" id="PF02463">
    <property type="entry name" value="SMC_N"/>
    <property type="match status" value="1"/>
</dbReference>
<evidence type="ECO:0000256" key="6">
    <source>
        <dbReference type="ARBA" id="ARBA00022776"/>
    </source>
</evidence>
<protein>
    <recommendedName>
        <fullName evidence="10">Structural maintenance of chromosomes protein</fullName>
    </recommendedName>
</protein>
<comment type="subcellular location">
    <subcellularLocation>
        <location evidence="2">Chromosome</location>
    </subcellularLocation>
    <subcellularLocation>
        <location evidence="1 10">Nucleus</location>
    </subcellularLocation>
</comment>
<dbReference type="InterPro" id="IPR003395">
    <property type="entry name" value="RecF/RecN/SMC_N"/>
</dbReference>
<keyword evidence="5" id="KW-0132">Cell division</keyword>
<feature type="coiled-coil region" evidence="11">
    <location>
        <begin position="807"/>
        <end position="923"/>
    </location>
</feature>
<evidence type="ECO:0000259" key="13">
    <source>
        <dbReference type="SMART" id="SM00968"/>
    </source>
</evidence>
<dbReference type="OMA" id="HKARCWD"/>
<keyword evidence="7 11" id="KW-0175">Coiled coil</keyword>
<dbReference type="GO" id="GO:0007062">
    <property type="term" value="P:sister chromatid cohesion"/>
    <property type="evidence" value="ECO:0007669"/>
    <property type="project" value="InterPro"/>
</dbReference>
<evidence type="ECO:0000256" key="9">
    <source>
        <dbReference type="ARBA" id="ARBA00023306"/>
    </source>
</evidence>
<sequence>MQGSLISLEVENFKSFKGKQVIGPFRNFSAIIGPNGSGKSNLMDAISFVLGENAKNLRVKKLADLVHGVNIQDAVSANCKVKMIFQQVDDEAKEKTFQRSLTEFRVDDQKVSFGEYHKELEKINIFIKARNFLVYQGAVEQIAMQNPKEMTQLFEELSKSYELRDDYERLKQEMHAAEAIAQANLTKKKDIVLEMREAKMEQQDAKRFQNLKQDLLEKNKELYLARLFFAEKHKRKIEKELEDLKIQVEEKKKEKTAFEKVLKVKQTAAKQAYRARNEKESQVQEKERILFAAKPKIAEKKQKLEHFRVRLDATQKACDTAKEAFNNHDKQIEATKKSIKAIEEDKSKLEARLAEESKQKGIKLNDDDLKDYRRLKAEVEKQCSIIGTDLENKRREVEAAKSANEFDTRRLEQTKEKLKQKEKVKGTDQKSLDDLRLKEKEIQESLATAKKKLDELQKEVATSKETRQKKEDEFNKISKEIADAHGDHSETERSRRQHEAVENLKRVFADKVYGRLVDLCKPSNKKYNLAVTKVLGKHMMSIVCDTAETGRECISYLREQHFQPETFLPVSELRVEPFREHLRTLKEPPGVKLIFDVINPNTSSDASLNSKIKKALQFVCGNSLVCEQPKHAREIAYGITRKSERYRAVALDGTQFQPNGVISGGTSDLKARAKKWDENAIRLLKQKRDKLQEELRKLHANARRELDVEMARNQIRHSETRLRFTQTEIRKFVDKVEQHERDGEISGGEDIEARIDGRKIVMGELQKEIEKLENDKSKIQDKVFSDFCKRFGIENIREYEQREMRIHEEYEKSISAFTRQLERLKYELEYLRSEDRQANVLKEEKLLESLNKDKKKLKKEFRIMQEEYLKEDDKLKGLREDVKTKRDEAAKADIEVKEAKTQYANMDRELHTIERSLVQKQQERNRRAEKRHSLLHQCKLASINIPLISGSLNRIMLNADLTDSDIVDDSLASLNNSHQHSQSMEAAEGIEIDYSDLRDSVKKLKLDAEINTLLDDLAKSAAETEEKLSKMIAPNTKLDERIDKVKERENENLAKLDEGRKKAQSARRAFEKVKAERLKRFQDFYAPVESRIDDVYKALSQNQSAQAYLSPLNTEEPYLDGISYNCIAPGKRFRPMDNLSGGEKTVAALALLFAIHSSNPSPFFVLDEVDAALDNTNIAKVVHYIRERSQADIQLIVISLKEEMYNKADSLIGIYPKKTDPCIVSGVLTYDLEKFDSMFEGD</sequence>
<dbReference type="CDD" id="cd03275">
    <property type="entry name" value="ABC_SMC1_euk"/>
    <property type="match status" value="1"/>
</dbReference>
<evidence type="ECO:0000256" key="12">
    <source>
        <dbReference type="SAM" id="MobiDB-lite"/>
    </source>
</evidence>
<dbReference type="InterPro" id="IPR036277">
    <property type="entry name" value="SMC_hinge_sf"/>
</dbReference>
<evidence type="ECO:0000256" key="7">
    <source>
        <dbReference type="ARBA" id="ARBA00023054"/>
    </source>
</evidence>
<dbReference type="Gene3D" id="1.20.1060.20">
    <property type="match status" value="1"/>
</dbReference>
<organism evidence="14 15">
    <name type="scientific">Meloidogyne hapla</name>
    <name type="common">Root-knot nematode worm</name>
    <dbReference type="NCBI Taxonomy" id="6305"/>
    <lineage>
        <taxon>Eukaryota</taxon>
        <taxon>Metazoa</taxon>
        <taxon>Ecdysozoa</taxon>
        <taxon>Nematoda</taxon>
        <taxon>Chromadorea</taxon>
        <taxon>Rhabditida</taxon>
        <taxon>Tylenchina</taxon>
        <taxon>Tylenchomorpha</taxon>
        <taxon>Tylenchoidea</taxon>
        <taxon>Meloidogynidae</taxon>
        <taxon>Meloidogyninae</taxon>
        <taxon>Meloidogyne</taxon>
    </lineage>
</organism>
<dbReference type="InterPro" id="IPR024704">
    <property type="entry name" value="SMC"/>
</dbReference>
<keyword evidence="4" id="KW-0158">Chromosome</keyword>
<evidence type="ECO:0000313" key="14">
    <source>
        <dbReference type="Proteomes" id="UP000095281"/>
    </source>
</evidence>
<reference evidence="15" key="1">
    <citation type="submission" date="2016-11" db="UniProtKB">
        <authorList>
            <consortium name="WormBaseParasite"/>
        </authorList>
    </citation>
    <scope>IDENTIFICATION</scope>
</reference>
<feature type="coiled-coil region" evidence="11">
    <location>
        <begin position="160"/>
        <end position="359"/>
    </location>
</feature>
<evidence type="ECO:0000256" key="10">
    <source>
        <dbReference type="PIRNR" id="PIRNR005719"/>
    </source>
</evidence>
<feature type="domain" description="SMC hinge" evidence="13">
    <location>
        <begin position="510"/>
        <end position="636"/>
    </location>
</feature>
<proteinExistence type="inferred from homology"/>
<dbReference type="PIRSF" id="PIRSF005719">
    <property type="entry name" value="SMC"/>
    <property type="match status" value="1"/>
</dbReference>
<comment type="similarity">
    <text evidence="3">Belongs to the SMC family. SMC1 subfamily.</text>
</comment>
<name>A0A1I8AXY1_MELHA</name>
<dbReference type="AlphaFoldDB" id="A0A1I8AXY1"/>
<dbReference type="Gene3D" id="3.40.50.300">
    <property type="entry name" value="P-loop containing nucleotide triphosphate hydrolases"/>
    <property type="match status" value="2"/>
</dbReference>
<dbReference type="InterPro" id="IPR028468">
    <property type="entry name" value="Smc1_ABC"/>
</dbReference>
<dbReference type="FunFam" id="1.20.1060.20:FF:000001">
    <property type="entry name" value="Structural maintenance of chromosomes 1A"/>
    <property type="match status" value="1"/>
</dbReference>
<evidence type="ECO:0000256" key="4">
    <source>
        <dbReference type="ARBA" id="ARBA00022454"/>
    </source>
</evidence>
<dbReference type="PANTHER" id="PTHR18937">
    <property type="entry name" value="STRUCTURAL MAINTENANCE OF CHROMOSOMES SMC FAMILY MEMBER"/>
    <property type="match status" value="1"/>
</dbReference>
<dbReference type="Proteomes" id="UP000095281">
    <property type="component" value="Unplaced"/>
</dbReference>
<keyword evidence="14" id="KW-1185">Reference proteome</keyword>
<keyword evidence="6" id="KW-0498">Mitosis</keyword>
<dbReference type="InterPro" id="IPR010935">
    <property type="entry name" value="SMC_hinge"/>
</dbReference>
<evidence type="ECO:0000256" key="5">
    <source>
        <dbReference type="ARBA" id="ARBA00022618"/>
    </source>
</evidence>
<dbReference type="GO" id="GO:0003677">
    <property type="term" value="F:DNA binding"/>
    <property type="evidence" value="ECO:0007669"/>
    <property type="project" value="TreeGrafter"/>
</dbReference>
<dbReference type="Gene3D" id="3.30.70.1620">
    <property type="match status" value="1"/>
</dbReference>
<dbReference type="WBParaSite" id="MhA1_Contig108.frz3.gene40">
    <property type="protein sequence ID" value="MhA1_Contig108.frz3.gene40"/>
    <property type="gene ID" value="MhA1_Contig108.frz3.gene40"/>
</dbReference>
<evidence type="ECO:0000256" key="2">
    <source>
        <dbReference type="ARBA" id="ARBA00004286"/>
    </source>
</evidence>
<dbReference type="PANTHER" id="PTHR18937:SF12">
    <property type="entry name" value="STRUCTURAL MAINTENANCE OF CHROMOSOMES PROTEIN"/>
    <property type="match status" value="1"/>
</dbReference>
<feature type="coiled-coil region" evidence="11">
    <location>
        <begin position="674"/>
        <end position="782"/>
    </location>
</feature>
<dbReference type="GO" id="GO:0008278">
    <property type="term" value="C:cohesin complex"/>
    <property type="evidence" value="ECO:0007669"/>
    <property type="project" value="InterPro"/>
</dbReference>
<dbReference type="SUPFAM" id="SSF52540">
    <property type="entry name" value="P-loop containing nucleoside triphosphate hydrolases"/>
    <property type="match status" value="2"/>
</dbReference>
<accession>A0A1I8AXY1</accession>
<evidence type="ECO:0000256" key="8">
    <source>
        <dbReference type="ARBA" id="ARBA00023242"/>
    </source>
</evidence>